<dbReference type="InterPro" id="IPR025558">
    <property type="entry name" value="DUF4283"/>
</dbReference>
<dbReference type="AlphaFoldDB" id="A0A2P5BXX6"/>
<feature type="domain" description="DUF4283" evidence="1">
    <location>
        <begin position="38"/>
        <end position="110"/>
    </location>
</feature>
<evidence type="ECO:0000259" key="1">
    <source>
        <dbReference type="Pfam" id="PF14111"/>
    </source>
</evidence>
<comment type="caution">
    <text evidence="2">The sequence shown here is derived from an EMBL/GenBank/DDBJ whole genome shotgun (WGS) entry which is preliminary data.</text>
</comment>
<dbReference type="Pfam" id="PF14111">
    <property type="entry name" value="DUF4283"/>
    <property type="match status" value="1"/>
</dbReference>
<accession>A0A2P5BXX6</accession>
<dbReference type="OrthoDB" id="1939268at2759"/>
<evidence type="ECO:0000313" key="3">
    <source>
        <dbReference type="Proteomes" id="UP000237105"/>
    </source>
</evidence>
<proteinExistence type="predicted"/>
<dbReference type="STRING" id="3476.A0A2P5BXX6"/>
<protein>
    <recommendedName>
        <fullName evidence="1">DUF4283 domain-containing protein</fullName>
    </recommendedName>
</protein>
<evidence type="ECO:0000313" key="2">
    <source>
        <dbReference type="EMBL" id="PON53653.1"/>
    </source>
</evidence>
<dbReference type="EMBL" id="JXTB01000204">
    <property type="protein sequence ID" value="PON53653.1"/>
    <property type="molecule type" value="Genomic_DNA"/>
</dbReference>
<reference evidence="3" key="1">
    <citation type="submission" date="2016-06" db="EMBL/GenBank/DDBJ databases">
        <title>Parallel loss of symbiosis genes in relatives of nitrogen-fixing non-legume Parasponia.</title>
        <authorList>
            <person name="Van Velzen R."/>
            <person name="Holmer R."/>
            <person name="Bu F."/>
            <person name="Rutten L."/>
            <person name="Van Zeijl A."/>
            <person name="Liu W."/>
            <person name="Santuari L."/>
            <person name="Cao Q."/>
            <person name="Sharma T."/>
            <person name="Shen D."/>
            <person name="Roswanjaya Y."/>
            <person name="Wardhani T."/>
            <person name="Kalhor M.S."/>
            <person name="Jansen J."/>
            <person name="Van den Hoogen J."/>
            <person name="Gungor B."/>
            <person name="Hartog M."/>
            <person name="Hontelez J."/>
            <person name="Verver J."/>
            <person name="Yang W.-C."/>
            <person name="Schijlen E."/>
            <person name="Repin R."/>
            <person name="Schilthuizen M."/>
            <person name="Schranz E."/>
            <person name="Heidstra R."/>
            <person name="Miyata K."/>
            <person name="Fedorova E."/>
            <person name="Kohlen W."/>
            <person name="Bisseling T."/>
            <person name="Smit S."/>
            <person name="Geurts R."/>
        </authorList>
    </citation>
    <scope>NUCLEOTIDE SEQUENCE [LARGE SCALE GENOMIC DNA]</scope>
    <source>
        <strain evidence="3">cv. WU1-14</strain>
    </source>
</reference>
<keyword evidence="3" id="KW-1185">Reference proteome</keyword>
<name>A0A2P5BXX6_PARAD</name>
<gene>
    <name evidence="2" type="ORF">PanWU01x14_200910</name>
</gene>
<sequence>MDAIVDKWKAFSIMDEKEVLDVEDGSLAKSNSRLLFELVGRVITKKPAHKGVFQKVIKQLRKVDQGFETRCLDRDTFMFSFKLEREQKRVLLREPWHFSKAMIILKRLEDCSGLTGEAFNMSVYGARRFGLDPMLRLLGWIFSTRNYRNSASVVDVLDMVSHNACQTRPGRWRKRRISPMLAS</sequence>
<dbReference type="Proteomes" id="UP000237105">
    <property type="component" value="Unassembled WGS sequence"/>
</dbReference>
<organism evidence="2 3">
    <name type="scientific">Parasponia andersonii</name>
    <name type="common">Sponia andersonii</name>
    <dbReference type="NCBI Taxonomy" id="3476"/>
    <lineage>
        <taxon>Eukaryota</taxon>
        <taxon>Viridiplantae</taxon>
        <taxon>Streptophyta</taxon>
        <taxon>Embryophyta</taxon>
        <taxon>Tracheophyta</taxon>
        <taxon>Spermatophyta</taxon>
        <taxon>Magnoliopsida</taxon>
        <taxon>eudicotyledons</taxon>
        <taxon>Gunneridae</taxon>
        <taxon>Pentapetalae</taxon>
        <taxon>rosids</taxon>
        <taxon>fabids</taxon>
        <taxon>Rosales</taxon>
        <taxon>Cannabaceae</taxon>
        <taxon>Parasponia</taxon>
    </lineage>
</organism>